<sequence length="354" mass="39596">MKSMQKVGVLTFCLLVVCAGFVSSYFVSVGLLHWEAFIKIDPTFYNVPPVLWLVAIFTLIAIVVYVVAMLIWKRGMNDIRGALQQLSHGHMEKGRKQAGQMSADFKEASSLIIDMERRMSKQADRSQKLMEQWAEKESQLKSEIVSQERNRIARELHDSVSQQLYAASMLLSAAVNGKNPDIEALQKRCEQIEKVVNDAQNDMRALLLQLRPIQLEDQSFKEGVEQLVDSLAEKHPLSFSVRIADAPLSPGIEDQLFRIAQEAIANALRHAEAKEISLYYDKFDQFALLKITDDGVGFDRKEHTGGYGLNSIEERAEEIGATTRIVSVPGQGTSVEIKVPIVKGGEEDDSSADR</sequence>
<evidence type="ECO:0000256" key="1">
    <source>
        <dbReference type="ARBA" id="ARBA00000085"/>
    </source>
</evidence>
<dbReference type="CDD" id="cd16917">
    <property type="entry name" value="HATPase_UhpB-NarQ-NarX-like"/>
    <property type="match status" value="1"/>
</dbReference>
<dbReference type="InterPro" id="IPR017202">
    <property type="entry name" value="LiaS/VraS"/>
</dbReference>
<keyword evidence="12 13" id="KW-0472">Membrane</keyword>
<evidence type="ECO:0000256" key="6">
    <source>
        <dbReference type="ARBA" id="ARBA00022692"/>
    </source>
</evidence>
<evidence type="ECO:0000259" key="16">
    <source>
        <dbReference type="PROSITE" id="PS50109"/>
    </source>
</evidence>
<organism evidence="17 18">
    <name type="scientific">Shouchella clausii</name>
    <name type="common">Alkalihalobacillus clausii</name>
    <dbReference type="NCBI Taxonomy" id="79880"/>
    <lineage>
        <taxon>Bacteria</taxon>
        <taxon>Bacillati</taxon>
        <taxon>Bacillota</taxon>
        <taxon>Bacilli</taxon>
        <taxon>Bacillales</taxon>
        <taxon>Bacillaceae</taxon>
        <taxon>Shouchella</taxon>
    </lineage>
</organism>
<comment type="catalytic activity">
    <reaction evidence="1 13">
        <text>ATP + protein L-histidine = ADP + protein N-phospho-L-histidine.</text>
        <dbReference type="EC" id="2.7.13.3"/>
    </reaction>
</comment>
<evidence type="ECO:0000256" key="9">
    <source>
        <dbReference type="ARBA" id="ARBA00022840"/>
    </source>
</evidence>
<evidence type="ECO:0000256" key="7">
    <source>
        <dbReference type="ARBA" id="ARBA00022741"/>
    </source>
</evidence>
<evidence type="ECO:0000256" key="10">
    <source>
        <dbReference type="ARBA" id="ARBA00022989"/>
    </source>
</evidence>
<dbReference type="GO" id="GO:0005886">
    <property type="term" value="C:plasma membrane"/>
    <property type="evidence" value="ECO:0007669"/>
    <property type="project" value="UniProtKB-SubCell"/>
</dbReference>
<dbReference type="GO" id="GO:0046983">
    <property type="term" value="F:protein dimerization activity"/>
    <property type="evidence" value="ECO:0007669"/>
    <property type="project" value="InterPro"/>
</dbReference>
<dbReference type="InterPro" id="IPR005467">
    <property type="entry name" value="His_kinase_dom"/>
</dbReference>
<dbReference type="SUPFAM" id="SSF55874">
    <property type="entry name" value="ATPase domain of HSP90 chaperone/DNA topoisomerase II/histidine kinase"/>
    <property type="match status" value="1"/>
</dbReference>
<dbReference type="InterPro" id="IPR011712">
    <property type="entry name" value="Sig_transdc_His_kin_sub3_dim/P"/>
</dbReference>
<dbReference type="GO" id="GO:0000155">
    <property type="term" value="F:phosphorelay sensor kinase activity"/>
    <property type="evidence" value="ECO:0007669"/>
    <property type="project" value="UniProtKB-UniRule"/>
</dbReference>
<dbReference type="EMBL" id="NPBS01000130">
    <property type="protein sequence ID" value="PAF24019.1"/>
    <property type="molecule type" value="Genomic_DNA"/>
</dbReference>
<dbReference type="GeneID" id="86927608"/>
<dbReference type="InterPro" id="IPR050482">
    <property type="entry name" value="Sensor_HK_TwoCompSys"/>
</dbReference>
<evidence type="ECO:0000256" key="8">
    <source>
        <dbReference type="ARBA" id="ARBA00022777"/>
    </source>
</evidence>
<gene>
    <name evidence="17" type="ORF">CHH61_20860</name>
</gene>
<dbReference type="Proteomes" id="UP000216133">
    <property type="component" value="Unassembled WGS sequence"/>
</dbReference>
<keyword evidence="9 13" id="KW-0067">ATP-binding</keyword>
<dbReference type="InterPro" id="IPR036890">
    <property type="entry name" value="HATPase_C_sf"/>
</dbReference>
<dbReference type="PROSITE" id="PS50109">
    <property type="entry name" value="HIS_KIN"/>
    <property type="match status" value="1"/>
</dbReference>
<evidence type="ECO:0000256" key="11">
    <source>
        <dbReference type="ARBA" id="ARBA00023012"/>
    </source>
</evidence>
<keyword evidence="7 13" id="KW-0547">Nucleotide-binding</keyword>
<keyword evidence="5 13" id="KW-0808">Transferase</keyword>
<keyword evidence="4" id="KW-0597">Phosphoprotein</keyword>
<comment type="caution">
    <text evidence="17">The sequence shown here is derived from an EMBL/GenBank/DDBJ whole genome shotgun (WGS) entry which is preliminary data.</text>
</comment>
<evidence type="ECO:0000256" key="5">
    <source>
        <dbReference type="ARBA" id="ARBA00022679"/>
    </source>
</evidence>
<keyword evidence="11 13" id="KW-0902">Two-component regulatory system</keyword>
<dbReference type="PIRSF" id="PIRSF037431">
    <property type="entry name" value="STHK_LiaS"/>
    <property type="match status" value="1"/>
</dbReference>
<evidence type="ECO:0000313" key="18">
    <source>
        <dbReference type="Proteomes" id="UP000216133"/>
    </source>
</evidence>
<evidence type="ECO:0000256" key="13">
    <source>
        <dbReference type="PIRNR" id="PIRNR037431"/>
    </source>
</evidence>
<dbReference type="PANTHER" id="PTHR24421">
    <property type="entry name" value="NITRATE/NITRITE SENSOR PROTEIN NARX-RELATED"/>
    <property type="match status" value="1"/>
</dbReference>
<feature type="domain" description="Histidine kinase" evidence="16">
    <location>
        <begin position="151"/>
        <end position="343"/>
    </location>
</feature>
<evidence type="ECO:0000256" key="3">
    <source>
        <dbReference type="ARBA" id="ARBA00022475"/>
    </source>
</evidence>
<keyword evidence="10 15" id="KW-1133">Transmembrane helix</keyword>
<protein>
    <recommendedName>
        <fullName evidence="13">Sensor histidine kinase</fullName>
        <ecNumber evidence="13">2.7.13.3</ecNumber>
    </recommendedName>
</protein>
<dbReference type="InterPro" id="IPR003594">
    <property type="entry name" value="HATPase_dom"/>
</dbReference>
<keyword evidence="14" id="KW-0175">Coiled coil</keyword>
<dbReference type="RefSeq" id="WP_094425587.1">
    <property type="nucleotide sequence ID" value="NZ_CP019985.1"/>
</dbReference>
<dbReference type="GO" id="GO:0005524">
    <property type="term" value="F:ATP binding"/>
    <property type="evidence" value="ECO:0007669"/>
    <property type="project" value="UniProtKB-UniRule"/>
</dbReference>
<dbReference type="Pfam" id="PF07730">
    <property type="entry name" value="HisKA_3"/>
    <property type="match status" value="1"/>
</dbReference>
<evidence type="ECO:0000256" key="4">
    <source>
        <dbReference type="ARBA" id="ARBA00022553"/>
    </source>
</evidence>
<dbReference type="Gene3D" id="3.30.565.10">
    <property type="entry name" value="Histidine kinase-like ATPase, C-terminal domain"/>
    <property type="match status" value="1"/>
</dbReference>
<evidence type="ECO:0000256" key="12">
    <source>
        <dbReference type="ARBA" id="ARBA00023136"/>
    </source>
</evidence>
<dbReference type="PANTHER" id="PTHR24421:SF37">
    <property type="entry name" value="SENSOR HISTIDINE KINASE NARS"/>
    <property type="match status" value="1"/>
</dbReference>
<evidence type="ECO:0000256" key="15">
    <source>
        <dbReference type="SAM" id="Phobius"/>
    </source>
</evidence>
<name>A0A268RUT6_SHOCL</name>
<reference evidence="17 18" key="1">
    <citation type="submission" date="2017-07" db="EMBL/GenBank/DDBJ databases">
        <title>Isolation and whole genome analysis of endospore-forming bacteria from heroin.</title>
        <authorList>
            <person name="Kalinowski J."/>
            <person name="Ahrens B."/>
            <person name="Al-Dilaimi A."/>
            <person name="Winkler A."/>
            <person name="Wibberg D."/>
            <person name="Schleenbecker U."/>
            <person name="Ruckert C."/>
            <person name="Wolfel R."/>
            <person name="Grass G."/>
        </authorList>
    </citation>
    <scope>NUCLEOTIDE SEQUENCE [LARGE SCALE GENOMIC DNA]</scope>
    <source>
        <strain evidence="17 18">7523-2</strain>
    </source>
</reference>
<dbReference type="Pfam" id="PF02518">
    <property type="entry name" value="HATPase_c"/>
    <property type="match status" value="1"/>
</dbReference>
<feature type="coiled-coil region" evidence="14">
    <location>
        <begin position="182"/>
        <end position="209"/>
    </location>
</feature>
<dbReference type="SMART" id="SM00387">
    <property type="entry name" value="HATPase_c"/>
    <property type="match status" value="1"/>
</dbReference>
<evidence type="ECO:0000256" key="2">
    <source>
        <dbReference type="ARBA" id="ARBA00004651"/>
    </source>
</evidence>
<proteinExistence type="predicted"/>
<dbReference type="AlphaFoldDB" id="A0A268RUT6"/>
<dbReference type="EC" id="2.7.13.3" evidence="13"/>
<comment type="subcellular location">
    <subcellularLocation>
        <location evidence="2 13">Cell membrane</location>
        <topology evidence="2 13">Multi-pass membrane protein</topology>
    </subcellularLocation>
</comment>
<keyword evidence="6 15" id="KW-0812">Transmembrane</keyword>
<keyword evidence="3 13" id="KW-1003">Cell membrane</keyword>
<evidence type="ECO:0000256" key="14">
    <source>
        <dbReference type="SAM" id="Coils"/>
    </source>
</evidence>
<dbReference type="Gene3D" id="1.20.5.1930">
    <property type="match status" value="1"/>
</dbReference>
<evidence type="ECO:0000313" key="17">
    <source>
        <dbReference type="EMBL" id="PAF24019.1"/>
    </source>
</evidence>
<feature type="transmembrane region" description="Helical" evidence="15">
    <location>
        <begin position="50"/>
        <end position="72"/>
    </location>
</feature>
<keyword evidence="8 13" id="KW-0418">Kinase</keyword>
<accession>A0A268RUT6</accession>